<gene>
    <name evidence="1" type="ORF">FUA24_08335</name>
</gene>
<comment type="caution">
    <text evidence="1">The sequence shown here is derived from an EMBL/GenBank/DDBJ whole genome shotgun (WGS) entry which is preliminary data.</text>
</comment>
<dbReference type="EMBL" id="VSDQ01000573">
    <property type="protein sequence ID" value="TYA78951.1"/>
    <property type="molecule type" value="Genomic_DNA"/>
</dbReference>
<dbReference type="Proteomes" id="UP000323930">
    <property type="component" value="Unassembled WGS sequence"/>
</dbReference>
<dbReference type="SUPFAM" id="SSF56935">
    <property type="entry name" value="Porins"/>
    <property type="match status" value="1"/>
</dbReference>
<feature type="non-terminal residue" evidence="1">
    <location>
        <position position="1"/>
    </location>
</feature>
<keyword evidence="2" id="KW-1185">Reference proteome</keyword>
<evidence type="ECO:0000313" key="1">
    <source>
        <dbReference type="EMBL" id="TYA78951.1"/>
    </source>
</evidence>
<name>A0A5D0I7S0_9FLAO</name>
<accession>A0A5D0I7S0</accession>
<evidence type="ECO:0000313" key="2">
    <source>
        <dbReference type="Proteomes" id="UP000323930"/>
    </source>
</evidence>
<dbReference type="AlphaFoldDB" id="A0A5D0I7S0"/>
<protein>
    <submittedName>
        <fullName evidence="1">TonB-dependent receptor</fullName>
    </submittedName>
</protein>
<keyword evidence="1" id="KW-0675">Receptor</keyword>
<organism evidence="1 2">
    <name type="scientific">Seonamhaeicola marinus</name>
    <dbReference type="NCBI Taxonomy" id="1912246"/>
    <lineage>
        <taxon>Bacteria</taxon>
        <taxon>Pseudomonadati</taxon>
        <taxon>Bacteroidota</taxon>
        <taxon>Flavobacteriia</taxon>
        <taxon>Flavobacteriales</taxon>
        <taxon>Flavobacteriaceae</taxon>
    </lineage>
</organism>
<reference evidence="1 2" key="1">
    <citation type="submission" date="2019-08" db="EMBL/GenBank/DDBJ databases">
        <title>Seonamhaeicola sediminis sp. nov., isolated from marine sediment.</title>
        <authorList>
            <person name="Cao W.R."/>
        </authorList>
    </citation>
    <scope>NUCLEOTIDE SEQUENCE [LARGE SCALE GENOMIC DNA]</scope>
    <source>
        <strain evidence="1 2">B011</strain>
    </source>
</reference>
<proteinExistence type="predicted"/>
<sequence length="90" mass="9888">SQRFASTLGNPSQYQLPESTPTLATLNAQVTKVFSPKFEVYLGGENITNVRQSNPVLGANDPFGANFDTTFVYGPIFGSMYYAGLRFKIK</sequence>